<dbReference type="Proteomes" id="UP001155840">
    <property type="component" value="Unassembled WGS sequence"/>
</dbReference>
<dbReference type="InterPro" id="IPR036390">
    <property type="entry name" value="WH_DNA-bd_sf"/>
</dbReference>
<dbReference type="InterPro" id="IPR036388">
    <property type="entry name" value="WH-like_DNA-bd_sf"/>
</dbReference>
<dbReference type="Gene3D" id="1.10.10.10">
    <property type="entry name" value="Winged helix-like DNA-binding domain superfamily/Winged helix DNA-binding domain"/>
    <property type="match status" value="1"/>
</dbReference>
<evidence type="ECO:0000256" key="1">
    <source>
        <dbReference type="SAM" id="MobiDB-lite"/>
    </source>
</evidence>
<organism evidence="4 5">
    <name type="scientific">Ferranicluibacter rubi</name>
    <dbReference type="NCBI Taxonomy" id="2715133"/>
    <lineage>
        <taxon>Bacteria</taxon>
        <taxon>Pseudomonadati</taxon>
        <taxon>Pseudomonadota</taxon>
        <taxon>Alphaproteobacteria</taxon>
        <taxon>Hyphomicrobiales</taxon>
        <taxon>Rhizobiaceae</taxon>
        <taxon>Ferranicluibacter</taxon>
    </lineage>
</organism>
<protein>
    <submittedName>
        <fullName evidence="4">Replication initiation protein RepC</fullName>
    </submittedName>
</protein>
<sequence length="406" mass="44694">MDTNFVTTPFGRRAMTRAMLTGQSKARDVNPAHSVDKWKLYRALCEARGRLGISDRTLALLNALLSFYPKTEISSETGLVVFPSNQQLSLRANGMAEQTIRRHLALLVNAGLIARKDSANGKRYSRRHRDGEIREAFGFSLAPLLARSSEIEAMAQDVIADRLRLQNVRESITICRRDIAKLIAMAEIENAPGEWPAHYQTFRDIIDSIPRNADIDLITTALQKLRALRVLIINTLDTWKDSRILGGNPSQNERHIQISESESSLDSEPETVTEIAENVRSDSSSSRTPNGTIPLSLVLSACPAIADYAPCGDIRDWRDLSAAANVVGRMFGISPSAYQAACSTMGAISTAVAVSCILERSEHIQSPGGYLRHLTRQSEAGSFSAAQMLMGLMKTREQAIAELIRN</sequence>
<evidence type="ECO:0000313" key="5">
    <source>
        <dbReference type="Proteomes" id="UP001155840"/>
    </source>
</evidence>
<feature type="domain" description="Plasmid replication protein C C-terminal" evidence="3">
    <location>
        <begin position="294"/>
        <end position="394"/>
    </location>
</feature>
<evidence type="ECO:0000259" key="3">
    <source>
        <dbReference type="Pfam" id="PF11800"/>
    </source>
</evidence>
<comment type="caution">
    <text evidence="4">The sequence shown here is derived from an EMBL/GenBank/DDBJ whole genome shotgun (WGS) entry which is preliminary data.</text>
</comment>
<dbReference type="SUPFAM" id="SSF46785">
    <property type="entry name" value="Winged helix' DNA-binding domain"/>
    <property type="match status" value="1"/>
</dbReference>
<dbReference type="EMBL" id="JAANCM010000022">
    <property type="protein sequence ID" value="NHT78895.1"/>
    <property type="molecule type" value="Genomic_DNA"/>
</dbReference>
<name>A0AA43ZJ65_9HYPH</name>
<dbReference type="AlphaFoldDB" id="A0AA43ZJ65"/>
<keyword evidence="5" id="KW-1185">Reference proteome</keyword>
<dbReference type="NCBIfam" id="NF040974">
    <property type="entry name" value="RepABC_RepC"/>
    <property type="match status" value="1"/>
</dbReference>
<evidence type="ECO:0000259" key="2">
    <source>
        <dbReference type="Pfam" id="PF03428"/>
    </source>
</evidence>
<proteinExistence type="predicted"/>
<dbReference type="InterPro" id="IPR047611">
    <property type="entry name" value="RepABC_RepC"/>
</dbReference>
<evidence type="ECO:0000313" key="4">
    <source>
        <dbReference type="EMBL" id="NHT78895.1"/>
    </source>
</evidence>
<feature type="domain" description="Plasmid replication protein C N-terminal" evidence="2">
    <location>
        <begin position="13"/>
        <end position="186"/>
    </location>
</feature>
<dbReference type="Pfam" id="PF11800">
    <property type="entry name" value="RP-C_C"/>
    <property type="match status" value="1"/>
</dbReference>
<feature type="region of interest" description="Disordered" evidence="1">
    <location>
        <begin position="250"/>
        <end position="269"/>
    </location>
</feature>
<dbReference type="InterPro" id="IPR005090">
    <property type="entry name" value="RepC_N"/>
</dbReference>
<dbReference type="RefSeq" id="WP_110801503.1">
    <property type="nucleotide sequence ID" value="NZ_JAANCM010000022.1"/>
</dbReference>
<accession>A0AA43ZJ65</accession>
<reference evidence="4" key="1">
    <citation type="submission" date="2020-03" db="EMBL/GenBank/DDBJ databases">
        <title>Ferranicluibacter endophyticum gen. nov., sp. nov., a new genus isolated from Rubus ulmifolius Schott. stem.</title>
        <authorList>
            <person name="Roca-Couso R."/>
            <person name="Flores-Felix J.D."/>
            <person name="Igual J.M."/>
            <person name="Rivas R."/>
        </authorList>
    </citation>
    <scope>NUCLEOTIDE SEQUENCE</scope>
    <source>
        <strain evidence="4">CRRU44</strain>
    </source>
</reference>
<gene>
    <name evidence="4" type="ORF">G8E10_24665</name>
</gene>
<dbReference type="InterPro" id="IPR021760">
    <property type="entry name" value="RepC_C"/>
</dbReference>
<dbReference type="Pfam" id="PF03428">
    <property type="entry name" value="RP-C"/>
    <property type="match status" value="1"/>
</dbReference>
<dbReference type="NCBIfam" id="NF010396">
    <property type="entry name" value="PRK13824.1"/>
    <property type="match status" value="1"/>
</dbReference>